<dbReference type="PANTHER" id="PTHR30579:SF7">
    <property type="entry name" value="HTH-TYPE TRANSCRIPTIONAL REGULATOR LRHA-RELATED"/>
    <property type="match status" value="1"/>
</dbReference>
<gene>
    <name evidence="6" type="ORF">OTERR_30430</name>
</gene>
<dbReference type="PROSITE" id="PS50931">
    <property type="entry name" value="HTH_LYSR"/>
    <property type="match status" value="1"/>
</dbReference>
<keyword evidence="4" id="KW-0804">Transcription</keyword>
<dbReference type="InterPro" id="IPR000847">
    <property type="entry name" value="LysR_HTH_N"/>
</dbReference>
<feature type="domain" description="HTH lysR-type" evidence="5">
    <location>
        <begin position="4"/>
        <end position="61"/>
    </location>
</feature>
<dbReference type="InterPro" id="IPR036388">
    <property type="entry name" value="WH-like_DNA-bd_sf"/>
</dbReference>
<reference evidence="6 7" key="1">
    <citation type="submission" date="2017-07" db="EMBL/GenBank/DDBJ databases">
        <title>Complete genome sequence of Oryzomicrobium terrae TPP412.</title>
        <authorList>
            <person name="Chiu L.-W."/>
            <person name="Lo K.-J."/>
            <person name="Tsai Y.-M."/>
            <person name="Lin S.-S."/>
            <person name="Kuo C.-H."/>
            <person name="Liu C.-T."/>
        </authorList>
    </citation>
    <scope>NUCLEOTIDE SEQUENCE [LARGE SCALE GENOMIC DNA]</scope>
    <source>
        <strain evidence="6 7">TPP412</strain>
    </source>
</reference>
<proteinExistence type="inferred from homology"/>
<dbReference type="GO" id="GO:0003677">
    <property type="term" value="F:DNA binding"/>
    <property type="evidence" value="ECO:0007669"/>
    <property type="project" value="UniProtKB-KW"/>
</dbReference>
<dbReference type="PRINTS" id="PR00039">
    <property type="entry name" value="HTHLYSR"/>
</dbReference>
<dbReference type="Proteomes" id="UP000323671">
    <property type="component" value="Chromosome"/>
</dbReference>
<name>A0A5C1ED42_9RHOO</name>
<dbReference type="FunFam" id="1.10.10.10:FF:000001">
    <property type="entry name" value="LysR family transcriptional regulator"/>
    <property type="match status" value="1"/>
</dbReference>
<keyword evidence="7" id="KW-1185">Reference proteome</keyword>
<protein>
    <submittedName>
        <fullName evidence="6">Transcriptional regulator, LysR family</fullName>
    </submittedName>
</protein>
<sequence length="292" mass="32054">MKTLDLDLLRTLLAVVDHGSFAAAARRLYKTQSAVTQQMQRLEASLGFALFDKVGRGKRLTPRGEQLLGYARRLLALNDQTLHALRQDGEGATLRIGSPHDVADTLLPGLLAGFAQAYPQVQMQIHVGRSPFLMDDLRRGDLDMTVSTRRDDALPGLTLRTSPTVWVCAEEFPYRRGDPLPLILADEPSIFRQLALNTLEHATVPWRISYESPTLIGIKAALRAGLGVTARSVELLDPTLRVLGEAEGLPRLPDVSYHLYLRGDGGHPIARRLFRQLAGGLAPFGPAVADEE</sequence>
<keyword evidence="2" id="KW-0805">Transcription regulation</keyword>
<keyword evidence="3" id="KW-0238">DNA-binding</keyword>
<comment type="similarity">
    <text evidence="1">Belongs to the LysR transcriptional regulatory family.</text>
</comment>
<dbReference type="Pfam" id="PF03466">
    <property type="entry name" value="LysR_substrate"/>
    <property type="match status" value="1"/>
</dbReference>
<dbReference type="KEGG" id="otr:OTERR_30430"/>
<dbReference type="InterPro" id="IPR050176">
    <property type="entry name" value="LTTR"/>
</dbReference>
<evidence type="ECO:0000256" key="1">
    <source>
        <dbReference type="ARBA" id="ARBA00009437"/>
    </source>
</evidence>
<dbReference type="GO" id="GO:0003700">
    <property type="term" value="F:DNA-binding transcription factor activity"/>
    <property type="evidence" value="ECO:0007669"/>
    <property type="project" value="InterPro"/>
</dbReference>
<evidence type="ECO:0000256" key="2">
    <source>
        <dbReference type="ARBA" id="ARBA00023015"/>
    </source>
</evidence>
<dbReference type="InterPro" id="IPR005119">
    <property type="entry name" value="LysR_subst-bd"/>
</dbReference>
<evidence type="ECO:0000313" key="7">
    <source>
        <dbReference type="Proteomes" id="UP000323671"/>
    </source>
</evidence>
<dbReference type="Pfam" id="PF00126">
    <property type="entry name" value="HTH_1"/>
    <property type="match status" value="1"/>
</dbReference>
<evidence type="ECO:0000313" key="6">
    <source>
        <dbReference type="EMBL" id="QEL66519.1"/>
    </source>
</evidence>
<dbReference type="SUPFAM" id="SSF46785">
    <property type="entry name" value="Winged helix' DNA-binding domain"/>
    <property type="match status" value="1"/>
</dbReference>
<organism evidence="6 7">
    <name type="scientific">Oryzomicrobium terrae</name>
    <dbReference type="NCBI Taxonomy" id="1735038"/>
    <lineage>
        <taxon>Bacteria</taxon>
        <taxon>Pseudomonadati</taxon>
        <taxon>Pseudomonadota</taxon>
        <taxon>Betaproteobacteria</taxon>
        <taxon>Rhodocyclales</taxon>
        <taxon>Rhodocyclaceae</taxon>
        <taxon>Oryzomicrobium</taxon>
    </lineage>
</organism>
<dbReference type="EMBL" id="CP022579">
    <property type="protein sequence ID" value="QEL66519.1"/>
    <property type="molecule type" value="Genomic_DNA"/>
</dbReference>
<dbReference type="AlphaFoldDB" id="A0A5C1ED42"/>
<dbReference type="RefSeq" id="WP_149426325.1">
    <property type="nucleotide sequence ID" value="NZ_CP022579.1"/>
</dbReference>
<evidence type="ECO:0000256" key="4">
    <source>
        <dbReference type="ARBA" id="ARBA00023163"/>
    </source>
</evidence>
<dbReference type="SUPFAM" id="SSF53850">
    <property type="entry name" value="Periplasmic binding protein-like II"/>
    <property type="match status" value="1"/>
</dbReference>
<evidence type="ECO:0000259" key="5">
    <source>
        <dbReference type="PROSITE" id="PS50931"/>
    </source>
</evidence>
<dbReference type="Gene3D" id="1.10.10.10">
    <property type="entry name" value="Winged helix-like DNA-binding domain superfamily/Winged helix DNA-binding domain"/>
    <property type="match status" value="1"/>
</dbReference>
<accession>A0A5C1ED42</accession>
<dbReference type="PANTHER" id="PTHR30579">
    <property type="entry name" value="TRANSCRIPTIONAL REGULATOR"/>
    <property type="match status" value="1"/>
</dbReference>
<dbReference type="InterPro" id="IPR036390">
    <property type="entry name" value="WH_DNA-bd_sf"/>
</dbReference>
<evidence type="ECO:0000256" key="3">
    <source>
        <dbReference type="ARBA" id="ARBA00023125"/>
    </source>
</evidence>
<dbReference type="Gene3D" id="3.40.190.10">
    <property type="entry name" value="Periplasmic binding protein-like II"/>
    <property type="match status" value="2"/>
</dbReference>